<keyword evidence="8" id="KW-1133">Transmembrane helix</keyword>
<evidence type="ECO:0000256" key="8">
    <source>
        <dbReference type="ARBA" id="ARBA00022989"/>
    </source>
</evidence>
<organism evidence="12 13">
    <name type="scientific">Ectocarpus siliculosus</name>
    <name type="common">Brown alga</name>
    <name type="synonym">Conferva siliculosa</name>
    <dbReference type="NCBI Taxonomy" id="2880"/>
    <lineage>
        <taxon>Eukaryota</taxon>
        <taxon>Sar</taxon>
        <taxon>Stramenopiles</taxon>
        <taxon>Ochrophyta</taxon>
        <taxon>PX clade</taxon>
        <taxon>Phaeophyceae</taxon>
        <taxon>Ectocarpales</taxon>
        <taxon>Ectocarpaceae</taxon>
        <taxon>Ectocarpus</taxon>
    </lineage>
</organism>
<dbReference type="GO" id="GO:0005524">
    <property type="term" value="F:ATP binding"/>
    <property type="evidence" value="ECO:0007669"/>
    <property type="project" value="UniProtKB-KW"/>
</dbReference>
<keyword evidence="5" id="KW-0547">Nucleotide-binding</keyword>
<dbReference type="GO" id="GO:0012505">
    <property type="term" value="C:endomembrane system"/>
    <property type="evidence" value="ECO:0007669"/>
    <property type="project" value="UniProtKB-SubCell"/>
</dbReference>
<keyword evidence="6" id="KW-0067">ATP-binding</keyword>
<gene>
    <name evidence="12" type="ORF">Esi_0042_0050</name>
</gene>
<dbReference type="InterPro" id="IPR027417">
    <property type="entry name" value="P-loop_NTPase"/>
</dbReference>
<dbReference type="OrthoDB" id="6500128at2759"/>
<feature type="region of interest" description="Disordered" evidence="10">
    <location>
        <begin position="220"/>
        <end position="250"/>
    </location>
</feature>
<evidence type="ECO:0000256" key="10">
    <source>
        <dbReference type="SAM" id="MobiDB-lite"/>
    </source>
</evidence>
<dbReference type="SMART" id="SM00382">
    <property type="entry name" value="AAA"/>
    <property type="match status" value="1"/>
</dbReference>
<dbReference type="EMBL" id="FN649760">
    <property type="protein sequence ID" value="CBJ26709.1"/>
    <property type="molecule type" value="Genomic_DNA"/>
</dbReference>
<dbReference type="InterPro" id="IPR003593">
    <property type="entry name" value="AAA+_ATPase"/>
</dbReference>
<evidence type="ECO:0000256" key="2">
    <source>
        <dbReference type="ARBA" id="ARBA00006493"/>
    </source>
</evidence>
<feature type="compositionally biased region" description="Polar residues" evidence="10">
    <location>
        <begin position="239"/>
        <end position="250"/>
    </location>
</feature>
<dbReference type="PROSITE" id="PS00211">
    <property type="entry name" value="ABC_TRANSPORTER_1"/>
    <property type="match status" value="1"/>
</dbReference>
<dbReference type="InterPro" id="IPR017871">
    <property type="entry name" value="ABC_transporter-like_CS"/>
</dbReference>
<evidence type="ECO:0000256" key="4">
    <source>
        <dbReference type="ARBA" id="ARBA00022692"/>
    </source>
</evidence>
<dbReference type="eggNOG" id="KOG0058">
    <property type="taxonomic scope" value="Eukaryota"/>
</dbReference>
<evidence type="ECO:0000313" key="12">
    <source>
        <dbReference type="EMBL" id="CBJ26709.1"/>
    </source>
</evidence>
<comment type="subcellular location">
    <subcellularLocation>
        <location evidence="1">Endomembrane system</location>
        <topology evidence="1">Multi-pass membrane protein</topology>
    </subcellularLocation>
</comment>
<evidence type="ECO:0000256" key="6">
    <source>
        <dbReference type="ARBA" id="ARBA00022840"/>
    </source>
</evidence>
<keyword evidence="9" id="KW-0472">Membrane</keyword>
<dbReference type="GO" id="GO:0016887">
    <property type="term" value="F:ATP hydrolysis activity"/>
    <property type="evidence" value="ECO:0007669"/>
    <property type="project" value="InterPro"/>
</dbReference>
<reference evidence="12 13" key="1">
    <citation type="journal article" date="2010" name="Nature">
        <title>The Ectocarpus genome and the independent evolution of multicellularity in brown algae.</title>
        <authorList>
            <person name="Cock J.M."/>
            <person name="Sterck L."/>
            <person name="Rouze P."/>
            <person name="Scornet D."/>
            <person name="Allen A.E."/>
            <person name="Amoutzias G."/>
            <person name="Anthouard V."/>
            <person name="Artiguenave F."/>
            <person name="Aury J.M."/>
            <person name="Badger J.H."/>
            <person name="Beszteri B."/>
            <person name="Billiau K."/>
            <person name="Bonnet E."/>
            <person name="Bothwell J.H."/>
            <person name="Bowler C."/>
            <person name="Boyen C."/>
            <person name="Brownlee C."/>
            <person name="Carrano C.J."/>
            <person name="Charrier B."/>
            <person name="Cho G.Y."/>
            <person name="Coelho S.M."/>
            <person name="Collen J."/>
            <person name="Corre E."/>
            <person name="Da Silva C."/>
            <person name="Delage L."/>
            <person name="Delaroque N."/>
            <person name="Dittami S.M."/>
            <person name="Doulbeau S."/>
            <person name="Elias M."/>
            <person name="Farnham G."/>
            <person name="Gachon C.M."/>
            <person name="Gschloessl B."/>
            <person name="Heesch S."/>
            <person name="Jabbari K."/>
            <person name="Jubin C."/>
            <person name="Kawai H."/>
            <person name="Kimura K."/>
            <person name="Kloareg B."/>
            <person name="Kupper F.C."/>
            <person name="Lang D."/>
            <person name="Le Bail A."/>
            <person name="Leblanc C."/>
            <person name="Lerouge P."/>
            <person name="Lohr M."/>
            <person name="Lopez P.J."/>
            <person name="Martens C."/>
            <person name="Maumus F."/>
            <person name="Michel G."/>
            <person name="Miranda-Saavedra D."/>
            <person name="Morales J."/>
            <person name="Moreau H."/>
            <person name="Motomura T."/>
            <person name="Nagasato C."/>
            <person name="Napoli C.A."/>
            <person name="Nelson D.R."/>
            <person name="Nyvall-Collen P."/>
            <person name="Peters A.F."/>
            <person name="Pommier C."/>
            <person name="Potin P."/>
            <person name="Poulain J."/>
            <person name="Quesneville H."/>
            <person name="Read B."/>
            <person name="Rensing S.A."/>
            <person name="Ritter A."/>
            <person name="Rousvoal S."/>
            <person name="Samanta M."/>
            <person name="Samson G."/>
            <person name="Schroeder D.C."/>
            <person name="Segurens B."/>
            <person name="Strittmatter M."/>
            <person name="Tonon T."/>
            <person name="Tregear J.W."/>
            <person name="Valentin K."/>
            <person name="von Dassow P."/>
            <person name="Yamagishi T."/>
            <person name="Van de Peer Y."/>
            <person name="Wincker P."/>
        </authorList>
    </citation>
    <scope>NUCLEOTIDE SEQUENCE [LARGE SCALE GENOMIC DNA]</scope>
    <source>
        <strain evidence="13">Ec32 / CCAP1310/4</strain>
    </source>
</reference>
<dbReference type="FunFam" id="3.40.50.300:FF:000140">
    <property type="entry name" value="Lipid A export ATP-binding/permease protein MsbA"/>
    <property type="match status" value="1"/>
</dbReference>
<evidence type="ECO:0000256" key="9">
    <source>
        <dbReference type="ARBA" id="ARBA00023136"/>
    </source>
</evidence>
<dbReference type="InParanoid" id="D7G0W5"/>
<evidence type="ECO:0000313" key="13">
    <source>
        <dbReference type="Proteomes" id="UP000002630"/>
    </source>
</evidence>
<dbReference type="InterPro" id="IPR039421">
    <property type="entry name" value="Type_1_exporter"/>
</dbReference>
<dbReference type="Pfam" id="PF00005">
    <property type="entry name" value="ABC_tran"/>
    <property type="match status" value="1"/>
</dbReference>
<evidence type="ECO:0000256" key="7">
    <source>
        <dbReference type="ARBA" id="ARBA00022967"/>
    </source>
</evidence>
<dbReference type="PROSITE" id="PS50893">
    <property type="entry name" value="ABC_TRANSPORTER_2"/>
    <property type="match status" value="1"/>
</dbReference>
<dbReference type="GO" id="GO:0015421">
    <property type="term" value="F:ABC-type oligopeptide transporter activity"/>
    <property type="evidence" value="ECO:0007669"/>
    <property type="project" value="TreeGrafter"/>
</dbReference>
<dbReference type="Gene3D" id="3.40.50.300">
    <property type="entry name" value="P-loop containing nucleotide triphosphate hydrolases"/>
    <property type="match status" value="1"/>
</dbReference>
<keyword evidence="7" id="KW-1278">Translocase</keyword>
<protein>
    <recommendedName>
        <fullName evidence="11">ABC transporter domain-containing protein</fullName>
    </recommendedName>
</protein>
<dbReference type="SUPFAM" id="SSF52540">
    <property type="entry name" value="P-loop containing nucleoside triphosphate hydrolases"/>
    <property type="match status" value="1"/>
</dbReference>
<evidence type="ECO:0000256" key="5">
    <source>
        <dbReference type="ARBA" id="ARBA00022741"/>
    </source>
</evidence>
<keyword evidence="4" id="KW-0812">Transmembrane</keyword>
<dbReference type="PANTHER" id="PTHR43394:SF19">
    <property type="entry name" value="ABC TRANSPORTER B FAMILY"/>
    <property type="match status" value="1"/>
</dbReference>
<keyword evidence="13" id="KW-1185">Reference proteome</keyword>
<evidence type="ECO:0000256" key="3">
    <source>
        <dbReference type="ARBA" id="ARBA00022448"/>
    </source>
</evidence>
<dbReference type="PANTHER" id="PTHR43394">
    <property type="entry name" value="ATP-DEPENDENT PERMEASE MDL1, MITOCHONDRIAL"/>
    <property type="match status" value="1"/>
</dbReference>
<comment type="similarity">
    <text evidence="2">Belongs to the ABC transporter superfamily. ABCB family. MHC peptide exporter (TC 3.A.1.209) subfamily.</text>
</comment>
<accession>D7G0W5</accession>
<proteinExistence type="inferred from homology"/>
<evidence type="ECO:0000259" key="11">
    <source>
        <dbReference type="PROSITE" id="PS50893"/>
    </source>
</evidence>
<feature type="domain" description="ABC transporter" evidence="11">
    <location>
        <begin position="1"/>
        <end position="214"/>
    </location>
</feature>
<dbReference type="InterPro" id="IPR003439">
    <property type="entry name" value="ABC_transporter-like_ATP-bd"/>
</dbReference>
<dbReference type="Proteomes" id="UP000002630">
    <property type="component" value="Unassembled WGS sequence"/>
</dbReference>
<sequence length="250" mass="27043">MFEVLALVGPSGGGKSSCISLLENLYQPSRGQVLLDGLPVHEYDHGWLHRNISIVGQEPTLYARSIRENIIYGLEGEEPSMADVEEAARLANAHTFISQLPEKYETQAGERGVQISGGQKQRIAIARALVRKPKVLLLDEATSALDAESEHLVQHAIDNMISRGGMTVILIAHRLSTVKRADKIVVIRSGQVVEEGTHEELLDAKHGVYAGLVKRQLDLGESGGGGGRRGGKENHRLGVTTTTMGLSKTT</sequence>
<dbReference type="STRING" id="2880.D7G0W5"/>
<evidence type="ECO:0000256" key="1">
    <source>
        <dbReference type="ARBA" id="ARBA00004127"/>
    </source>
</evidence>
<keyword evidence="3" id="KW-0813">Transport</keyword>
<name>D7G0W5_ECTSI</name>
<dbReference type="AlphaFoldDB" id="D7G0W5"/>